<feature type="signal peptide" evidence="1">
    <location>
        <begin position="1"/>
        <end position="24"/>
    </location>
</feature>
<dbReference type="AlphaFoldDB" id="A0A8H3QSQ6"/>
<comment type="caution">
    <text evidence="2">The sequence shown here is derived from an EMBL/GenBank/DDBJ whole genome shotgun (WGS) entry which is preliminary data.</text>
</comment>
<dbReference type="Proteomes" id="UP000615446">
    <property type="component" value="Unassembled WGS sequence"/>
</dbReference>
<dbReference type="OrthoDB" id="2443686at2759"/>
<feature type="chain" id="PRO_5034181060" evidence="1">
    <location>
        <begin position="25"/>
        <end position="82"/>
    </location>
</feature>
<name>A0A8H3QSQ6_9GLOM</name>
<evidence type="ECO:0000313" key="2">
    <source>
        <dbReference type="EMBL" id="GES90067.1"/>
    </source>
</evidence>
<protein>
    <submittedName>
        <fullName evidence="2">Uncharacterized protein</fullName>
    </submittedName>
</protein>
<evidence type="ECO:0000256" key="1">
    <source>
        <dbReference type="SAM" id="SignalP"/>
    </source>
</evidence>
<proteinExistence type="predicted"/>
<reference evidence="2" key="1">
    <citation type="submission" date="2019-10" db="EMBL/GenBank/DDBJ databases">
        <title>Conservation and host-specific expression of non-tandemly repeated heterogenous ribosome RNA gene in arbuscular mycorrhizal fungi.</title>
        <authorList>
            <person name="Maeda T."/>
            <person name="Kobayashi Y."/>
            <person name="Nakagawa T."/>
            <person name="Ezawa T."/>
            <person name="Yamaguchi K."/>
            <person name="Bino T."/>
            <person name="Nishimoto Y."/>
            <person name="Shigenobu S."/>
            <person name="Kawaguchi M."/>
        </authorList>
    </citation>
    <scope>NUCLEOTIDE SEQUENCE</scope>
    <source>
        <strain evidence="2">HR1</strain>
    </source>
</reference>
<evidence type="ECO:0000313" key="3">
    <source>
        <dbReference type="Proteomes" id="UP000615446"/>
    </source>
</evidence>
<gene>
    <name evidence="2" type="ORF">RCL2_001693600</name>
</gene>
<sequence>MNFSISFLFILGLTCFFFIFDTSASGISTSCVGCLPQGKYCGGEVGHPGCDPVHLYECNPECGTYDHGVHASCIECGKLICD</sequence>
<organism evidence="2 3">
    <name type="scientific">Rhizophagus clarus</name>
    <dbReference type="NCBI Taxonomy" id="94130"/>
    <lineage>
        <taxon>Eukaryota</taxon>
        <taxon>Fungi</taxon>
        <taxon>Fungi incertae sedis</taxon>
        <taxon>Mucoromycota</taxon>
        <taxon>Glomeromycotina</taxon>
        <taxon>Glomeromycetes</taxon>
        <taxon>Glomerales</taxon>
        <taxon>Glomeraceae</taxon>
        <taxon>Rhizophagus</taxon>
    </lineage>
</organism>
<keyword evidence="1" id="KW-0732">Signal</keyword>
<dbReference type="EMBL" id="BLAL01000193">
    <property type="protein sequence ID" value="GES90067.1"/>
    <property type="molecule type" value="Genomic_DNA"/>
</dbReference>
<accession>A0A8H3QSQ6</accession>